<proteinExistence type="predicted"/>
<evidence type="ECO:0000313" key="3">
    <source>
        <dbReference type="Proteomes" id="UP000067523"/>
    </source>
</evidence>
<keyword evidence="1" id="KW-0472">Membrane</keyword>
<feature type="transmembrane region" description="Helical" evidence="1">
    <location>
        <begin position="28"/>
        <end position="52"/>
    </location>
</feature>
<sequence length="208" mass="23794">MTNENNEQLINDLPQVQETINEDKQKPFSFYLVLISLIMLLVGGGIAGYVCYPFANKISGNWVSTDQAMQLTSQGNMWELAIADYQKTKGFTLVFTGKWTAAGVNKYDGKQVQLFAKIAKANFSKEEINTLEKKSDLYTVSDQTEKELTLQYTKKGIKQIQPGSNLNKVVHMTLENIHWTKQKEKLYLNSSYFSTERIEFTYKSENKT</sequence>
<dbReference type="AlphaFoldDB" id="A0A0U2WT35"/>
<dbReference type="EMBL" id="CP013655">
    <property type="protein sequence ID" value="ALS36745.1"/>
    <property type="molecule type" value="Genomic_DNA"/>
</dbReference>
<keyword evidence="1" id="KW-0812">Transmembrane</keyword>
<keyword evidence="1" id="KW-1133">Transmembrane helix</keyword>
<dbReference type="STRING" id="118060.ATZ35_06120"/>
<dbReference type="KEGG" id="erx:ATZ35_06120"/>
<accession>A0A0U2WT35</accession>
<dbReference type="Proteomes" id="UP000067523">
    <property type="component" value="Chromosome"/>
</dbReference>
<evidence type="ECO:0000313" key="2">
    <source>
        <dbReference type="EMBL" id="ALS36745.1"/>
    </source>
</evidence>
<protein>
    <submittedName>
        <fullName evidence="2">Uncharacterized protein</fullName>
    </submittedName>
</protein>
<dbReference type="RefSeq" id="WP_354017277.1">
    <property type="nucleotide sequence ID" value="NZ_JBEPLP010000005.1"/>
</dbReference>
<reference evidence="3" key="1">
    <citation type="submission" date="2015-12" db="EMBL/GenBank/DDBJ databases">
        <authorList>
            <person name="Lauer A."/>
            <person name="Humrighouse B."/>
            <person name="Loparev V."/>
            <person name="Shewmaker P.L."/>
            <person name="Whitney A.M."/>
            <person name="McLaughlin R.W."/>
        </authorList>
    </citation>
    <scope>NUCLEOTIDE SEQUENCE [LARGE SCALE GENOMIC DNA]</scope>
    <source>
        <strain evidence="3">LMG 26678</strain>
    </source>
</reference>
<gene>
    <name evidence="2" type="ORF">ATZ35_06120</name>
</gene>
<name>A0A0U2WT35_9ENTE</name>
<evidence type="ECO:0000256" key="1">
    <source>
        <dbReference type="SAM" id="Phobius"/>
    </source>
</evidence>
<keyword evidence="3" id="KW-1185">Reference proteome</keyword>
<organism evidence="2 3">
    <name type="scientific">Enterococcus rotai</name>
    <dbReference type="NCBI Taxonomy" id="118060"/>
    <lineage>
        <taxon>Bacteria</taxon>
        <taxon>Bacillati</taxon>
        <taxon>Bacillota</taxon>
        <taxon>Bacilli</taxon>
        <taxon>Lactobacillales</taxon>
        <taxon>Enterococcaceae</taxon>
        <taxon>Enterococcus</taxon>
    </lineage>
</organism>